<proteinExistence type="predicted"/>
<evidence type="ECO:0000256" key="1">
    <source>
        <dbReference type="ARBA" id="ARBA00004613"/>
    </source>
</evidence>
<reference evidence="5 6" key="1">
    <citation type="submission" date="2020-07" db="EMBL/GenBank/DDBJ databases">
        <title>Huge and variable diversity of episymbiotic CPR bacteria and DPANN archaea in groundwater ecosystems.</title>
        <authorList>
            <person name="He C.Y."/>
            <person name="Keren R."/>
            <person name="Whittaker M."/>
            <person name="Farag I.F."/>
            <person name="Doudna J."/>
            <person name="Cate J.H.D."/>
            <person name="Banfield J.F."/>
        </authorList>
    </citation>
    <scope>NUCLEOTIDE SEQUENCE [LARGE SCALE GENOMIC DNA]</scope>
    <source>
        <strain evidence="5">NC_groundwater_70_Ag_B-0.1um_54_66</strain>
    </source>
</reference>
<dbReference type="GO" id="GO:0005576">
    <property type="term" value="C:extracellular region"/>
    <property type="evidence" value="ECO:0007669"/>
    <property type="project" value="UniProtKB-SubCell"/>
</dbReference>
<dbReference type="Proteomes" id="UP000595362">
    <property type="component" value="Chromosome"/>
</dbReference>
<evidence type="ECO:0000256" key="3">
    <source>
        <dbReference type="SAM" id="SignalP"/>
    </source>
</evidence>
<feature type="chain" id="PRO_5033026812" evidence="3">
    <location>
        <begin position="32"/>
        <end position="389"/>
    </location>
</feature>
<evidence type="ECO:0000256" key="2">
    <source>
        <dbReference type="ARBA" id="ARBA00022729"/>
    </source>
</evidence>
<dbReference type="InterPro" id="IPR011330">
    <property type="entry name" value="Glyco_hydro/deAcase_b/a-brl"/>
</dbReference>
<comment type="subcellular location">
    <subcellularLocation>
        <location evidence="1">Secreted</location>
    </subcellularLocation>
</comment>
<dbReference type="GO" id="GO:0016810">
    <property type="term" value="F:hydrolase activity, acting on carbon-nitrogen (but not peptide) bonds"/>
    <property type="evidence" value="ECO:0007669"/>
    <property type="project" value="InterPro"/>
</dbReference>
<protein>
    <submittedName>
        <fullName evidence="5">Polysaccharide deacetylase family protein</fullName>
    </submittedName>
</protein>
<dbReference type="SUPFAM" id="SSF88713">
    <property type="entry name" value="Glycoside hydrolase/deacetylase"/>
    <property type="match status" value="1"/>
</dbReference>
<keyword evidence="2 3" id="KW-0732">Signal</keyword>
<name>A0A7T5R1D9_9BACT</name>
<sequence length="389" mass="43511">MLTVNRFFYMLVMFPAYALMALGLLANPAHAQKLQPIDTLSAVIFTYHHIGDDLMPSANLLQEQFEAHINELTSGAYHVLPLTEIVEKLKAQTPLPDPTIGISFDGAHRNTLNYAAPLLLKAGIPFTVFISTDAVDAQSDDTLHWDDLRKLAKQNLVTIALHPASYKKLHDKDEAEIARQINNAVARYRAQLGHEPELFAYPYGELSLIYKRVVERAGFKAAFGQQSGVAYSGADMFMLPRFSMTEPYGSIERFRMTAMALPLPVSDMSPQDPYVTDQSTLDIGFTVDEPFIGNIKSLSCFASTAEKADLQIIGKNRVEIRLKTMFEDERGRINCTMPGPIDEVSEQTRWRWFGMMLTVAVPYADYEPAGHEDSDDSINLVNQLQPSVE</sequence>
<dbReference type="GO" id="GO:0005975">
    <property type="term" value="P:carbohydrate metabolic process"/>
    <property type="evidence" value="ECO:0007669"/>
    <property type="project" value="InterPro"/>
</dbReference>
<dbReference type="InterPro" id="IPR002509">
    <property type="entry name" value="NODB_dom"/>
</dbReference>
<feature type="domain" description="NodB homology" evidence="4">
    <location>
        <begin position="98"/>
        <end position="389"/>
    </location>
</feature>
<dbReference type="Pfam" id="PF01522">
    <property type="entry name" value="Polysacc_deac_1"/>
    <property type="match status" value="1"/>
</dbReference>
<accession>A0A7T5R1D9</accession>
<dbReference type="InterPro" id="IPR051398">
    <property type="entry name" value="Polysacch_Deacetylase"/>
</dbReference>
<gene>
    <name evidence="5" type="ORF">HYS17_09485</name>
</gene>
<feature type="signal peptide" evidence="3">
    <location>
        <begin position="1"/>
        <end position="31"/>
    </location>
</feature>
<evidence type="ECO:0000313" key="5">
    <source>
        <dbReference type="EMBL" id="QQG35729.1"/>
    </source>
</evidence>
<dbReference type="PANTHER" id="PTHR34216">
    <property type="match status" value="1"/>
</dbReference>
<organism evidence="5 6">
    <name type="scientific">Micavibrio aeruginosavorus</name>
    <dbReference type="NCBI Taxonomy" id="349221"/>
    <lineage>
        <taxon>Bacteria</taxon>
        <taxon>Pseudomonadati</taxon>
        <taxon>Bdellovibrionota</taxon>
        <taxon>Bdellovibrionia</taxon>
        <taxon>Bdellovibrionales</taxon>
        <taxon>Pseudobdellovibrionaceae</taxon>
        <taxon>Micavibrio</taxon>
    </lineage>
</organism>
<dbReference type="PROSITE" id="PS51677">
    <property type="entry name" value="NODB"/>
    <property type="match status" value="1"/>
</dbReference>
<dbReference type="CDD" id="cd10973">
    <property type="entry name" value="CE4_DAC_u4_5s"/>
    <property type="match status" value="1"/>
</dbReference>
<dbReference type="PANTHER" id="PTHR34216:SF3">
    <property type="entry name" value="POLY-BETA-1,6-N-ACETYL-D-GLUCOSAMINE N-DEACETYLASE"/>
    <property type="match status" value="1"/>
</dbReference>
<dbReference type="AlphaFoldDB" id="A0A7T5R1D9"/>
<dbReference type="EMBL" id="CP066681">
    <property type="protein sequence ID" value="QQG35729.1"/>
    <property type="molecule type" value="Genomic_DNA"/>
</dbReference>
<evidence type="ECO:0000313" key="6">
    <source>
        <dbReference type="Proteomes" id="UP000595362"/>
    </source>
</evidence>
<evidence type="ECO:0000259" key="4">
    <source>
        <dbReference type="PROSITE" id="PS51677"/>
    </source>
</evidence>
<dbReference type="Gene3D" id="3.20.20.370">
    <property type="entry name" value="Glycoside hydrolase/deacetylase"/>
    <property type="match status" value="1"/>
</dbReference>